<accession>A0ABQ3AVW9</accession>
<dbReference type="SUPFAM" id="SSF52980">
    <property type="entry name" value="Restriction endonuclease-like"/>
    <property type="match status" value="1"/>
</dbReference>
<keyword evidence="3" id="KW-1185">Reference proteome</keyword>
<dbReference type="InterPro" id="IPR007560">
    <property type="entry name" value="Restrct_endonuc_IV_Mrr"/>
</dbReference>
<gene>
    <name evidence="2" type="ORF">GCM10010326_70220</name>
</gene>
<dbReference type="InterPro" id="IPR011856">
    <property type="entry name" value="tRNA_endonuc-like_dom_sf"/>
</dbReference>
<organism evidence="2 3">
    <name type="scientific">Streptomyces xanthochromogenes</name>
    <dbReference type="NCBI Taxonomy" id="67384"/>
    <lineage>
        <taxon>Bacteria</taxon>
        <taxon>Bacillati</taxon>
        <taxon>Actinomycetota</taxon>
        <taxon>Actinomycetes</taxon>
        <taxon>Kitasatosporales</taxon>
        <taxon>Streptomycetaceae</taxon>
        <taxon>Streptomyces</taxon>
    </lineage>
</organism>
<reference evidence="3" key="1">
    <citation type="journal article" date="2019" name="Int. J. Syst. Evol. Microbiol.">
        <title>The Global Catalogue of Microorganisms (GCM) 10K type strain sequencing project: providing services to taxonomists for standard genome sequencing and annotation.</title>
        <authorList>
            <consortium name="The Broad Institute Genomics Platform"/>
            <consortium name="The Broad Institute Genome Sequencing Center for Infectious Disease"/>
            <person name="Wu L."/>
            <person name="Ma J."/>
        </authorList>
    </citation>
    <scope>NUCLEOTIDE SEQUENCE [LARGE SCALE GENOMIC DNA]</scope>
    <source>
        <strain evidence="3">JCM 4594</strain>
    </source>
</reference>
<protein>
    <recommendedName>
        <fullName evidence="1">Restriction endonuclease type IV Mrr domain-containing protein</fullName>
    </recommendedName>
</protein>
<feature type="domain" description="Restriction endonuclease type IV Mrr" evidence="1">
    <location>
        <begin position="3"/>
        <end position="104"/>
    </location>
</feature>
<dbReference type="Gene3D" id="3.40.1350.10">
    <property type="match status" value="1"/>
</dbReference>
<dbReference type="EMBL" id="BMUU01000018">
    <property type="protein sequence ID" value="GGY65573.1"/>
    <property type="molecule type" value="Genomic_DNA"/>
</dbReference>
<dbReference type="GeneID" id="96294889"/>
<evidence type="ECO:0000313" key="3">
    <source>
        <dbReference type="Proteomes" id="UP000600946"/>
    </source>
</evidence>
<evidence type="ECO:0000259" key="1">
    <source>
        <dbReference type="Pfam" id="PF04471"/>
    </source>
</evidence>
<dbReference type="Proteomes" id="UP000600946">
    <property type="component" value="Unassembled WGS sequence"/>
</dbReference>
<dbReference type="Pfam" id="PF04471">
    <property type="entry name" value="Mrr_cat"/>
    <property type="match status" value="1"/>
</dbReference>
<evidence type="ECO:0000313" key="2">
    <source>
        <dbReference type="EMBL" id="GGY65573.1"/>
    </source>
</evidence>
<dbReference type="InterPro" id="IPR011335">
    <property type="entry name" value="Restrct_endonuc-II-like"/>
</dbReference>
<name>A0ABQ3AVW9_9ACTN</name>
<sequence>MAEFESEVAELVKSLDSNAQVDPNAHVIGQVSGIARQLDALVTGTVAGQKITIAIEAKRYGRRVSIGTVDEFVGKMMDVGCDRGLLFAAGGFTEGALARARKARLPVVGVVHLKPKLPKREPVLERGPVFSLEAPWAETPLQQAERRFLDEAVGQHRTTSYDEWFDFQEPPIFLVRY</sequence>
<dbReference type="RefSeq" id="WP_190029216.1">
    <property type="nucleotide sequence ID" value="NZ_BMUU01000018.1"/>
</dbReference>
<proteinExistence type="predicted"/>
<comment type="caution">
    <text evidence="2">The sequence shown here is derived from an EMBL/GenBank/DDBJ whole genome shotgun (WGS) entry which is preliminary data.</text>
</comment>